<accession>A0A7U2EYJ1</accession>
<feature type="domain" description="Peptidase S8/S53" evidence="6">
    <location>
        <begin position="692"/>
        <end position="904"/>
    </location>
</feature>
<feature type="active site" description="Charge relay system" evidence="5">
    <location>
        <position position="697"/>
    </location>
</feature>
<dbReference type="InterPro" id="IPR056002">
    <property type="entry name" value="DUF7580"/>
</dbReference>
<dbReference type="PANTHER" id="PTHR43399:SF4">
    <property type="entry name" value="CELL WALL-ASSOCIATED PROTEASE"/>
    <property type="match status" value="1"/>
</dbReference>
<dbReference type="GO" id="GO:0004252">
    <property type="term" value="F:serine-type endopeptidase activity"/>
    <property type="evidence" value="ECO:0007669"/>
    <property type="project" value="UniProtKB-UniRule"/>
</dbReference>
<dbReference type="OrthoDB" id="206201at2759"/>
<dbReference type="InterPro" id="IPR051048">
    <property type="entry name" value="Peptidase_S8/S53_subtilisin"/>
</dbReference>
<evidence type="ECO:0000259" key="6">
    <source>
        <dbReference type="Pfam" id="PF00082"/>
    </source>
</evidence>
<reference evidence="9" key="1">
    <citation type="journal article" date="2021" name="BMC Genomics">
        <title>Chromosome-level genome assembly and manually-curated proteome of model necrotroph Parastagonospora nodorum Sn15 reveals a genome-wide trove of candidate effector homologs, and redundancy of virulence-related functions within an accessory chromosome.</title>
        <authorList>
            <person name="Bertazzoni S."/>
            <person name="Jones D.A.B."/>
            <person name="Phan H.T."/>
            <person name="Tan K.-C."/>
            <person name="Hane J.K."/>
        </authorList>
    </citation>
    <scope>NUCLEOTIDE SEQUENCE [LARGE SCALE GENOMIC DNA]</scope>
    <source>
        <strain evidence="9">SN15 / ATCC MYA-4574 / FGSC 10173)</strain>
    </source>
</reference>
<organism evidence="8 9">
    <name type="scientific">Phaeosphaeria nodorum (strain SN15 / ATCC MYA-4574 / FGSC 10173)</name>
    <name type="common">Glume blotch fungus</name>
    <name type="synonym">Parastagonospora nodorum</name>
    <dbReference type="NCBI Taxonomy" id="321614"/>
    <lineage>
        <taxon>Eukaryota</taxon>
        <taxon>Fungi</taxon>
        <taxon>Dikarya</taxon>
        <taxon>Ascomycota</taxon>
        <taxon>Pezizomycotina</taxon>
        <taxon>Dothideomycetes</taxon>
        <taxon>Pleosporomycetidae</taxon>
        <taxon>Pleosporales</taxon>
        <taxon>Pleosporineae</taxon>
        <taxon>Phaeosphaeriaceae</taxon>
        <taxon>Parastagonospora</taxon>
    </lineage>
</organism>
<comment type="similarity">
    <text evidence="1 5">Belongs to the peptidase S8 family.</text>
</comment>
<keyword evidence="2 5" id="KW-0645">Protease</keyword>
<dbReference type="InterPro" id="IPR036852">
    <property type="entry name" value="Peptidase_S8/S53_dom_sf"/>
</dbReference>
<dbReference type="Pfam" id="PF24476">
    <property type="entry name" value="DUF7580"/>
    <property type="match status" value="1"/>
</dbReference>
<evidence type="ECO:0000256" key="5">
    <source>
        <dbReference type="PROSITE-ProRule" id="PRU01240"/>
    </source>
</evidence>
<evidence type="ECO:0000256" key="3">
    <source>
        <dbReference type="ARBA" id="ARBA00022801"/>
    </source>
</evidence>
<dbReference type="Pfam" id="PF00082">
    <property type="entry name" value="Peptidase_S8"/>
    <property type="match status" value="1"/>
</dbReference>
<protein>
    <recommendedName>
        <fullName evidence="10">Peptidase S8/S53 domain-containing protein</fullName>
    </recommendedName>
</protein>
<dbReference type="SUPFAM" id="SSF52743">
    <property type="entry name" value="Subtilisin-like"/>
    <property type="match status" value="1"/>
</dbReference>
<dbReference type="VEuPathDB" id="FungiDB:JI435_029280"/>
<evidence type="ECO:0000313" key="9">
    <source>
        <dbReference type="Proteomes" id="UP000663193"/>
    </source>
</evidence>
<evidence type="ECO:0000256" key="1">
    <source>
        <dbReference type="ARBA" id="ARBA00011073"/>
    </source>
</evidence>
<dbReference type="GO" id="GO:0006508">
    <property type="term" value="P:proteolysis"/>
    <property type="evidence" value="ECO:0007669"/>
    <property type="project" value="UniProtKB-KW"/>
</dbReference>
<name>A0A7U2EYJ1_PHANO</name>
<dbReference type="PRINTS" id="PR00723">
    <property type="entry name" value="SUBTILISIN"/>
</dbReference>
<evidence type="ECO:0000259" key="7">
    <source>
        <dbReference type="Pfam" id="PF24476"/>
    </source>
</evidence>
<evidence type="ECO:0000313" key="8">
    <source>
        <dbReference type="EMBL" id="QRC95226.1"/>
    </source>
</evidence>
<evidence type="ECO:0000256" key="4">
    <source>
        <dbReference type="ARBA" id="ARBA00022825"/>
    </source>
</evidence>
<dbReference type="PANTHER" id="PTHR43399">
    <property type="entry name" value="SUBTILISIN-RELATED"/>
    <property type="match status" value="1"/>
</dbReference>
<keyword evidence="3 5" id="KW-0378">Hydrolase</keyword>
<evidence type="ECO:0008006" key="10">
    <source>
        <dbReference type="Google" id="ProtNLM"/>
    </source>
</evidence>
<feature type="active site" description="Charge relay system" evidence="5">
    <location>
        <position position="887"/>
    </location>
</feature>
<evidence type="ECO:0000256" key="2">
    <source>
        <dbReference type="ARBA" id="ARBA00022670"/>
    </source>
</evidence>
<dbReference type="CDD" id="cd00306">
    <property type="entry name" value="Peptidases_S8_S53"/>
    <property type="match status" value="1"/>
</dbReference>
<dbReference type="PROSITE" id="PS51892">
    <property type="entry name" value="SUBTILASE"/>
    <property type="match status" value="1"/>
</dbReference>
<keyword evidence="4 5" id="KW-0720">Serine protease</keyword>
<keyword evidence="9" id="KW-1185">Reference proteome</keyword>
<dbReference type="Gene3D" id="3.40.50.200">
    <property type="entry name" value="Peptidase S8/S53 domain"/>
    <property type="match status" value="1"/>
</dbReference>
<dbReference type="InterPro" id="IPR015500">
    <property type="entry name" value="Peptidase_S8_subtilisin-rel"/>
</dbReference>
<feature type="active site" description="Charge relay system" evidence="5">
    <location>
        <position position="733"/>
    </location>
</feature>
<dbReference type="AlphaFoldDB" id="A0A7U2EYJ1"/>
<feature type="domain" description="DUF7580" evidence="7">
    <location>
        <begin position="192"/>
        <end position="494"/>
    </location>
</feature>
<dbReference type="EMBL" id="CP069027">
    <property type="protein sequence ID" value="QRC95226.1"/>
    <property type="molecule type" value="Genomic_DNA"/>
</dbReference>
<dbReference type="InterPro" id="IPR000209">
    <property type="entry name" value="Peptidase_S8/S53_dom"/>
</dbReference>
<proteinExistence type="inferred from homology"/>
<dbReference type="Proteomes" id="UP000663193">
    <property type="component" value="Chromosome 5"/>
</dbReference>
<gene>
    <name evidence="8" type="ORF">JI435_029280</name>
</gene>
<sequence>MALHHLPLLKALGENAHKIRRLPVSVELLDKTTQAPFDAKLDYAERFESQLLELVRKKLSLEHVQSLPSREALALECGLDSLFGHLTNIFNRRLQVDRSQSRSGFSDTVIRLIDVLDDAQYPVDLCGEGGSCLFKFDTIQDARIAHSFARNVNHILQKVHMTTSTHRNLSRPVKNPQAEDIVDTWIQTFGRASSERLGQVLDTIKAEFDACELAQGDTTHELQLLVSSYENQHWEAQGGPNMCLLCPGANAWQLVRCDIGSGLSGNDMHITLCHEMCESIDFDQGLALMLYEDSNSFEPGSTVVDFTHRPLSTSLKGLIENESLFSLPIVPYRFGRKQRRSLAAKLALHLSIFCPWWRHASAPWDENAVHFLKLDSGKIDRESPFIVWKLGTEECYGEEIDARVLAGSFASFAKLLLEIEYGSISNMGIPEYELDNGNLAKSLRKIHKDLLQDADPITQGPYMEAVRACLDFHQRYKFERSRQDVSLRSVVFENPQDTYQRLVRSEITSRVLKGLPDFDILSKRPENPGDNVAEHGDYPCETDCEIIDDDVVPEYRDVPGDLVAVEVSTIPDHSVQPVLKRKISQRWDNLQNGSPSDELEESLRLSLSLTERDVRSMSSKLIIPRVIEPSLHDSIESVIRGLSDAENGHLFDHEPAPDSQQAQERRTDKWFNNSIKFLKALRLGETSAEPLKVAILDSGFNLKNPEFNTDERNRVKCFKSFVDDEPNVDKVDHGTFIATIILRLSVNVDLYIAEITNTNNPDVKTVVEALKYARTTWKVNMISLSFGFDRRNPSDGLFEEIKACLHKDIIVFASASNDGPEGSRTYPAKFPDVICFHSADQRGRKSEFNPTPRGDGDLSFIGEHVRPTWGRTDLTNTSQMVYRDGTSYATPVAVAFAAFMIGFIHTKGWAEWQWTYAPSSPIADDGAKYLLLVL</sequence>